<evidence type="ECO:0000256" key="3">
    <source>
        <dbReference type="ARBA" id="ARBA00022500"/>
    </source>
</evidence>
<dbReference type="OrthoDB" id="243053at2"/>
<feature type="domain" description="Methyl-accepting transducer" evidence="11">
    <location>
        <begin position="410"/>
        <end position="660"/>
    </location>
</feature>
<dbReference type="GO" id="GO:0007165">
    <property type="term" value="P:signal transduction"/>
    <property type="evidence" value="ECO:0007669"/>
    <property type="project" value="UniProtKB-KW"/>
</dbReference>
<protein>
    <submittedName>
        <fullName evidence="13">Methyl-accepting chemotaxis sensory transducer</fullName>
    </submittedName>
</protein>
<dbReference type="CDD" id="cd11386">
    <property type="entry name" value="MCP_signal"/>
    <property type="match status" value="1"/>
</dbReference>
<evidence type="ECO:0000256" key="4">
    <source>
        <dbReference type="ARBA" id="ARBA00022692"/>
    </source>
</evidence>
<evidence type="ECO:0000256" key="10">
    <source>
        <dbReference type="SAM" id="Phobius"/>
    </source>
</evidence>
<evidence type="ECO:0000256" key="1">
    <source>
        <dbReference type="ARBA" id="ARBA00004651"/>
    </source>
</evidence>
<dbReference type="EMBL" id="CP002175">
    <property type="protein sequence ID" value="ADO77412.1"/>
    <property type="molecule type" value="Genomic_DNA"/>
</dbReference>
<keyword evidence="5 10" id="KW-1133">Transmembrane helix</keyword>
<evidence type="ECO:0000259" key="11">
    <source>
        <dbReference type="PROSITE" id="PS50111"/>
    </source>
</evidence>
<dbReference type="GO" id="GO:0005886">
    <property type="term" value="C:plasma membrane"/>
    <property type="evidence" value="ECO:0007669"/>
    <property type="project" value="UniProtKB-SubCell"/>
</dbReference>
<dbReference type="SUPFAM" id="SSF58104">
    <property type="entry name" value="Methyl-accepting chemotaxis protein (MCP) signaling domain"/>
    <property type="match status" value="1"/>
</dbReference>
<dbReference type="CDD" id="cd18774">
    <property type="entry name" value="PDC2_HK_sensor"/>
    <property type="match status" value="1"/>
</dbReference>
<name>E3DMK4_HALPG</name>
<reference evidence="14" key="1">
    <citation type="submission" date="2010-10" db="EMBL/GenBank/DDBJ databases">
        <title>The complete genome of Halanaerobium praevalens DSM 2228.</title>
        <authorList>
            <consortium name="US DOE Joint Genome Institute (JGI-PGF)"/>
            <person name="Lucas S."/>
            <person name="Copeland A."/>
            <person name="Lapidus A."/>
            <person name="Glavina del Rio T."/>
            <person name="Dalin E."/>
            <person name="Tice H."/>
            <person name="Bruce D."/>
            <person name="Goodwin L."/>
            <person name="Pitluck S."/>
            <person name="Kyrpides N."/>
            <person name="Mavromatis K."/>
            <person name="Ivanova N."/>
            <person name="Ovchinnikova G."/>
            <person name="Chertkov O."/>
            <person name="Detter J.C."/>
            <person name="Han C."/>
            <person name="Larimer F."/>
            <person name="Land M."/>
            <person name="Hauser L."/>
            <person name="Markowitz V."/>
            <person name="Cheng J.-F."/>
            <person name="Hugenholtz P."/>
            <person name="Woyke T."/>
            <person name="Wu D."/>
            <person name="Tindall B."/>
            <person name="Pomrenke H.G."/>
            <person name="Brambilla E."/>
            <person name="Klenk H.-P."/>
            <person name="Eisen J.A."/>
        </authorList>
    </citation>
    <scope>NUCLEOTIDE SEQUENCE [LARGE SCALE GENOMIC DNA]</scope>
    <source>
        <strain evidence="14">ATCC 33744 / DSM 2228 / GSL</strain>
    </source>
</reference>
<dbReference type="RefSeq" id="WP_014553439.1">
    <property type="nucleotide sequence ID" value="NC_017455.1"/>
</dbReference>
<dbReference type="PROSITE" id="PS50885">
    <property type="entry name" value="HAMP"/>
    <property type="match status" value="1"/>
</dbReference>
<dbReference type="PATRIC" id="fig|572479.3.peg.1289"/>
<dbReference type="STRING" id="572479.Hprae_1275"/>
<feature type="transmembrane region" description="Helical" evidence="10">
    <location>
        <begin position="318"/>
        <end position="337"/>
    </location>
</feature>
<feature type="domain" description="HAMP" evidence="12">
    <location>
        <begin position="338"/>
        <end position="391"/>
    </location>
</feature>
<reference evidence="13 14" key="2">
    <citation type="journal article" date="2011" name="Stand. Genomic Sci.">
        <title>Complete genome sequence of the extremely halophilic Halanaerobium praevalens type strain (GSL).</title>
        <authorList>
            <person name="Ivanova N."/>
            <person name="Sikorski J."/>
            <person name="Chertkov O."/>
            <person name="Nolan M."/>
            <person name="Lucas S."/>
            <person name="Hammon N."/>
            <person name="Deshpande S."/>
            <person name="Cheng J.F."/>
            <person name="Tapia R."/>
            <person name="Han C."/>
            <person name="Goodwin L."/>
            <person name="Pitluck S."/>
            <person name="Huntemann M."/>
            <person name="Liolios K."/>
            <person name="Pagani I."/>
            <person name="Mavromatis K."/>
            <person name="Ovchinikova G."/>
            <person name="Pati A."/>
            <person name="Chen A."/>
            <person name="Palaniappan K."/>
            <person name="Land M."/>
            <person name="Hauser L."/>
            <person name="Brambilla E.M."/>
            <person name="Kannan K.P."/>
            <person name="Rohde M."/>
            <person name="Tindall B.J."/>
            <person name="Goker M."/>
            <person name="Detter J.C."/>
            <person name="Woyke T."/>
            <person name="Bristow J."/>
            <person name="Eisen J.A."/>
            <person name="Markowitz V."/>
            <person name="Hugenholtz P."/>
            <person name="Kyrpides N.C."/>
            <person name="Klenk H.P."/>
            <person name="Lapidus A."/>
        </authorList>
    </citation>
    <scope>NUCLEOTIDE SEQUENCE [LARGE SCALE GENOMIC DNA]</scope>
    <source>
        <strain evidence="14">ATCC 33744 / DSM 2228 / GSL</strain>
    </source>
</reference>
<dbReference type="InterPro" id="IPR004089">
    <property type="entry name" value="MCPsignal_dom"/>
</dbReference>
<evidence type="ECO:0000256" key="2">
    <source>
        <dbReference type="ARBA" id="ARBA00022475"/>
    </source>
</evidence>
<dbReference type="Pfam" id="PF02743">
    <property type="entry name" value="dCache_1"/>
    <property type="match status" value="1"/>
</dbReference>
<dbReference type="CDD" id="cd06225">
    <property type="entry name" value="HAMP"/>
    <property type="match status" value="1"/>
</dbReference>
<dbReference type="Gene3D" id="6.10.340.10">
    <property type="match status" value="1"/>
</dbReference>
<accession>E3DMK4</accession>
<dbReference type="PANTHER" id="PTHR32089">
    <property type="entry name" value="METHYL-ACCEPTING CHEMOTAXIS PROTEIN MCPB"/>
    <property type="match status" value="1"/>
</dbReference>
<dbReference type="SMART" id="SM00304">
    <property type="entry name" value="HAMP"/>
    <property type="match status" value="2"/>
</dbReference>
<evidence type="ECO:0000256" key="5">
    <source>
        <dbReference type="ARBA" id="ARBA00022989"/>
    </source>
</evidence>
<dbReference type="KEGG" id="hpk:Hprae_1275"/>
<organism evidence="13 14">
    <name type="scientific">Halanaerobium praevalens (strain ATCC 33744 / DSM 2228 / GSL)</name>
    <dbReference type="NCBI Taxonomy" id="572479"/>
    <lineage>
        <taxon>Bacteria</taxon>
        <taxon>Bacillati</taxon>
        <taxon>Bacillota</taxon>
        <taxon>Clostridia</taxon>
        <taxon>Halanaerobiales</taxon>
        <taxon>Halanaerobiaceae</taxon>
        <taxon>Halanaerobium</taxon>
    </lineage>
</organism>
<dbReference type="Pfam" id="PF00672">
    <property type="entry name" value="HAMP"/>
    <property type="match status" value="1"/>
</dbReference>
<evidence type="ECO:0000313" key="14">
    <source>
        <dbReference type="Proteomes" id="UP000006866"/>
    </source>
</evidence>
<evidence type="ECO:0000256" key="6">
    <source>
        <dbReference type="ARBA" id="ARBA00023136"/>
    </source>
</evidence>
<comment type="similarity">
    <text evidence="8">Belongs to the methyl-accepting chemotaxis (MCP) protein family.</text>
</comment>
<dbReference type="HOGENOM" id="CLU_000445_107_19_9"/>
<feature type="transmembrane region" description="Helical" evidence="10">
    <location>
        <begin position="20"/>
        <end position="39"/>
    </location>
</feature>
<dbReference type="eggNOG" id="COG0840">
    <property type="taxonomic scope" value="Bacteria"/>
</dbReference>
<keyword evidence="4 10" id="KW-0812">Transmembrane</keyword>
<evidence type="ECO:0000259" key="12">
    <source>
        <dbReference type="PROSITE" id="PS50885"/>
    </source>
</evidence>
<dbReference type="Proteomes" id="UP000006866">
    <property type="component" value="Chromosome"/>
</dbReference>
<dbReference type="InterPro" id="IPR033479">
    <property type="entry name" value="dCache_1"/>
</dbReference>
<evidence type="ECO:0000256" key="9">
    <source>
        <dbReference type="PROSITE-ProRule" id="PRU00284"/>
    </source>
</evidence>
<dbReference type="AlphaFoldDB" id="E3DMK4"/>
<evidence type="ECO:0000256" key="7">
    <source>
        <dbReference type="ARBA" id="ARBA00023224"/>
    </source>
</evidence>
<keyword evidence="2" id="KW-1003">Cell membrane</keyword>
<keyword evidence="3" id="KW-0145">Chemotaxis</keyword>
<sequence>MFKLKSENSNKGLSLNYKMILIMLLISLVPLLIFAYLNINNSKEALENSTFNQLNAIKTIKANQIESFFEERRADINVLAATPIVNQALNDFESIYQNQGINSSSYQTLLKKYNKYFNNYTSKYDYYDLFLINTKGDIIYTAAQENDLGGNLVQGELQETNLANAFSQGLSQITIADYKYYQPSSAPAIFISAPIRRDSEVLGVVALQIADTAINNIMNEVTGMGKTGETYLVGSDLLMRSNSRFSDEIDILNKKVDTETVKKAFAGQNGIEKIKDYRGTKVLSSYSKLKLQDLNWSILAEINQNEAFAKINLMLRNLYLELLIIALLVTIIAYFVAKKITKPVLKAVKMAKEIAKGNLSITKLEVKSKDEIGELANALNKMLENLKEIIFNIMNIAENLSANSEELNASGGEVAVAAQQVGEAIQQVASGAEEQSAQIEETTNQINSLIDEIKSVSMMASKMNKQADNVMENIGEGNQSIKVAVNQVENVKENSQEVSTTINQLGHLSNKIGEIVELINNIASQTNLLALNAAIEAARAGEAGRGFSVVADEIRQLAEESEKATNQINDLIKEIQNGVGNAVNRMDKTEAAVTNSVESIENTGSIFEQINKAALSLRKLIKSVNKKSAEETRDSKNVEATIHEIASVSQEAASNAEEVAAAGQEQTASTEEIVSAAEDLANMANDLQESVNKFKL</sequence>
<comment type="subcellular location">
    <subcellularLocation>
        <location evidence="1">Cell membrane</location>
        <topology evidence="1">Multi-pass membrane protein</topology>
    </subcellularLocation>
</comment>
<gene>
    <name evidence="13" type="ordered locus">Hprae_1275</name>
</gene>
<dbReference type="InterPro" id="IPR003660">
    <property type="entry name" value="HAMP_dom"/>
</dbReference>
<keyword evidence="7 9" id="KW-0807">Transducer</keyword>
<dbReference type="GO" id="GO:0006935">
    <property type="term" value="P:chemotaxis"/>
    <property type="evidence" value="ECO:0007669"/>
    <property type="project" value="UniProtKB-KW"/>
</dbReference>
<dbReference type="Gene3D" id="1.10.287.950">
    <property type="entry name" value="Methyl-accepting chemotaxis protein"/>
    <property type="match status" value="1"/>
</dbReference>
<evidence type="ECO:0000313" key="13">
    <source>
        <dbReference type="EMBL" id="ADO77412.1"/>
    </source>
</evidence>
<dbReference type="Gene3D" id="3.30.450.20">
    <property type="entry name" value="PAS domain"/>
    <property type="match status" value="1"/>
</dbReference>
<dbReference type="PROSITE" id="PS50111">
    <property type="entry name" value="CHEMOTAXIS_TRANSDUC_2"/>
    <property type="match status" value="1"/>
</dbReference>
<dbReference type="Pfam" id="PF00015">
    <property type="entry name" value="MCPsignal"/>
    <property type="match status" value="1"/>
</dbReference>
<proteinExistence type="inferred from homology"/>
<evidence type="ECO:0000256" key="8">
    <source>
        <dbReference type="ARBA" id="ARBA00029447"/>
    </source>
</evidence>
<dbReference type="PANTHER" id="PTHR32089:SF112">
    <property type="entry name" value="LYSOZYME-LIKE PROTEIN-RELATED"/>
    <property type="match status" value="1"/>
</dbReference>
<keyword evidence="14" id="KW-1185">Reference proteome</keyword>
<dbReference type="SMART" id="SM00283">
    <property type="entry name" value="MA"/>
    <property type="match status" value="1"/>
</dbReference>
<keyword evidence="6 10" id="KW-0472">Membrane</keyword>